<gene>
    <name evidence="1" type="ORF">LCGC14_0249020</name>
</gene>
<sequence length="874" mass="96962">MPADELVDLLHELGLNSGTETLVQWQTVVDNEVDRQSDNIVLSGLRPDGLLHILLTAFSNNGFSLLNESGNGAIDRIKSSLRSSFDLVPAKFLTANTVANIRSNENFRSGDITDTPKYWLSWPMPPDEHNIIETPSSTLVPMVFVTRYLTGVDSSDADTPEDLLGFLVDHPEGLAVALGKWDRVPFNYQKLVFTDRSGNFTLTLNGRTTGPIDASLLFAGEVTDGVNNDLRTKVREELAALNVSFPADVPPCSVFYNGNSASPALEVYFFGTLDNVYPTGSFYSAETSMENTMTSSIDGGSITITQVVGNDQFHFLDFLGDGGVPLVDSTGKSIKSMKYDNHINFITTYLRTWLGEYDDLGGKLDDFILDFEGHISTFHISRDYYYGGADDAANVEATADKLRNENIFKTGFWKDKLPDDLHDSFVDIRTWWNDASTGGEPVTRSQFDGVCRLQRAAFADDIFQIVLETFPNAKNSNFFASPQTSQFPIGNLSKGNVHSLQGFSGTHSSPVNYNGRPWVNDIGDSALEEPPDKAANRSWSPAHMIRWRYIQRNSSGIVTMDFWTDAERASDPILGGDQTIDGLSVGDRVRLFANTTADRGIVGSFLANNVTDQFFGFPITEIGTHTVDYGDGAESRDFIKYQDTETSALGVVDGKISPNRFGNGTFLTTLKAWEGFLSDLLNVRSSASAYDIPIQSWWINWGQFPESEDRQFGRYKTQWRAESWFHSVLCGELDNQILFGRGWLNENDHFPSVAEAAFTYTFDDITDWAQFDTARQEINNLFGFVSSEIRPLSINFEPLSMQGQEYVISGVSLPDSSKLFRITLKDVGGSVGLLPLVSNDFRDFRTVSGLIVRVPGQIVSGSFEDNGWWVKISA</sequence>
<evidence type="ECO:0000313" key="1">
    <source>
        <dbReference type="EMBL" id="KKN88340.1"/>
    </source>
</evidence>
<dbReference type="EMBL" id="LAZR01000129">
    <property type="protein sequence ID" value="KKN88340.1"/>
    <property type="molecule type" value="Genomic_DNA"/>
</dbReference>
<proteinExistence type="predicted"/>
<protein>
    <submittedName>
        <fullName evidence="1">Uncharacterized protein</fullName>
    </submittedName>
</protein>
<reference evidence="1" key="1">
    <citation type="journal article" date="2015" name="Nature">
        <title>Complex archaea that bridge the gap between prokaryotes and eukaryotes.</title>
        <authorList>
            <person name="Spang A."/>
            <person name="Saw J.H."/>
            <person name="Jorgensen S.L."/>
            <person name="Zaremba-Niedzwiedzka K."/>
            <person name="Martijn J."/>
            <person name="Lind A.E."/>
            <person name="van Eijk R."/>
            <person name="Schleper C."/>
            <person name="Guy L."/>
            <person name="Ettema T.J."/>
        </authorList>
    </citation>
    <scope>NUCLEOTIDE SEQUENCE</scope>
</reference>
<name>A0A0F9U546_9ZZZZ</name>
<comment type="caution">
    <text evidence="1">The sequence shown here is derived from an EMBL/GenBank/DDBJ whole genome shotgun (WGS) entry which is preliminary data.</text>
</comment>
<organism evidence="1">
    <name type="scientific">marine sediment metagenome</name>
    <dbReference type="NCBI Taxonomy" id="412755"/>
    <lineage>
        <taxon>unclassified sequences</taxon>
        <taxon>metagenomes</taxon>
        <taxon>ecological metagenomes</taxon>
    </lineage>
</organism>
<accession>A0A0F9U546</accession>
<dbReference type="AlphaFoldDB" id="A0A0F9U546"/>